<proteinExistence type="predicted"/>
<evidence type="ECO:0000313" key="2">
    <source>
        <dbReference type="EMBL" id="RMD00209.1"/>
    </source>
</evidence>
<feature type="domain" description="N-acetyltransferase" evidence="1">
    <location>
        <begin position="7"/>
        <end position="138"/>
    </location>
</feature>
<dbReference type="AlphaFoldDB" id="A0A454JL81"/>
<dbReference type="SUPFAM" id="SSF55729">
    <property type="entry name" value="Acyl-CoA N-acyltransferases (Nat)"/>
    <property type="match status" value="1"/>
</dbReference>
<keyword evidence="3" id="KW-1185">Reference proteome</keyword>
<dbReference type="GO" id="GO:0016747">
    <property type="term" value="F:acyltransferase activity, transferring groups other than amino-acyl groups"/>
    <property type="evidence" value="ECO:0007669"/>
    <property type="project" value="InterPro"/>
</dbReference>
<keyword evidence="2" id="KW-0808">Transferase</keyword>
<dbReference type="EMBL" id="RFAR01000017">
    <property type="protein sequence ID" value="RMD00209.1"/>
    <property type="molecule type" value="Genomic_DNA"/>
</dbReference>
<dbReference type="Gene3D" id="3.40.630.30">
    <property type="match status" value="1"/>
</dbReference>
<gene>
    <name evidence="2" type="ORF">EAY64_05250</name>
</gene>
<dbReference type="Proteomes" id="UP000274139">
    <property type="component" value="Unassembled WGS sequence"/>
</dbReference>
<comment type="caution">
    <text evidence="2">The sequence shown here is derived from an EMBL/GenBank/DDBJ whole genome shotgun (WGS) entry which is preliminary data.</text>
</comment>
<organism evidence="2 3">
    <name type="scientific">Aquitalea palustris</name>
    <dbReference type="NCBI Taxonomy" id="2480983"/>
    <lineage>
        <taxon>Bacteria</taxon>
        <taxon>Pseudomonadati</taxon>
        <taxon>Pseudomonadota</taxon>
        <taxon>Betaproteobacteria</taxon>
        <taxon>Neisseriales</taxon>
        <taxon>Chromobacteriaceae</taxon>
        <taxon>Aquitalea</taxon>
    </lineage>
</organism>
<evidence type="ECO:0000313" key="3">
    <source>
        <dbReference type="Proteomes" id="UP000274139"/>
    </source>
</evidence>
<sequence>MSDTLVLEFDCDPARLERDMIYAYLSGESYWAAGLPRDVFERSLAGSLCFGVYVAGKQVGFARMITDQATFAYLADVFVLPDWRGRGISKALLEHILAHPGLQGLRRMLLATADAHGLYAQYGFTALSRPERMMERLDQQVYQRLAGRADTPACIQG</sequence>
<dbReference type="PROSITE" id="PS51186">
    <property type="entry name" value="GNAT"/>
    <property type="match status" value="1"/>
</dbReference>
<dbReference type="Pfam" id="PF13508">
    <property type="entry name" value="Acetyltransf_7"/>
    <property type="match status" value="1"/>
</dbReference>
<reference evidence="2 3" key="1">
    <citation type="submission" date="2018-10" db="EMBL/GenBank/DDBJ databases">
        <title>Draft genome sequence of Aquitalea MWU14-2217 isolated from a wild cranberry bog in Provincetown, Massachusetts.</title>
        <authorList>
            <person name="Ebadzadsahrai G."/>
            <person name="Soby S."/>
        </authorList>
    </citation>
    <scope>NUCLEOTIDE SEQUENCE [LARGE SCALE GENOMIC DNA]</scope>
    <source>
        <strain evidence="2 3">MWU14-2217</strain>
    </source>
</reference>
<evidence type="ECO:0000259" key="1">
    <source>
        <dbReference type="PROSITE" id="PS51186"/>
    </source>
</evidence>
<dbReference type="InterPro" id="IPR016181">
    <property type="entry name" value="Acyl_CoA_acyltransferase"/>
</dbReference>
<dbReference type="PANTHER" id="PTHR43233">
    <property type="entry name" value="FAMILY N-ACETYLTRANSFERASE, PUTATIVE (AFU_ORTHOLOGUE AFUA_6G03350)-RELATED"/>
    <property type="match status" value="1"/>
</dbReference>
<protein>
    <submittedName>
        <fullName evidence="2">N-acetyltransferase</fullName>
    </submittedName>
</protein>
<name>A0A454JL81_9NEIS</name>
<dbReference type="RefSeq" id="WP_103523735.1">
    <property type="nucleotide sequence ID" value="NZ_JAIZDC010000010.1"/>
</dbReference>
<dbReference type="CDD" id="cd04301">
    <property type="entry name" value="NAT_SF"/>
    <property type="match status" value="1"/>
</dbReference>
<dbReference type="OrthoDB" id="3216107at2"/>
<accession>A0A454JL81</accession>
<dbReference type="PANTHER" id="PTHR43233:SF1">
    <property type="entry name" value="FAMILY N-ACETYLTRANSFERASE, PUTATIVE (AFU_ORTHOLOGUE AFUA_6G03350)-RELATED"/>
    <property type="match status" value="1"/>
</dbReference>
<dbReference type="InterPro" id="IPR053144">
    <property type="entry name" value="Acetyltransferase_Butenolide"/>
</dbReference>
<dbReference type="InterPro" id="IPR000182">
    <property type="entry name" value="GNAT_dom"/>
</dbReference>